<feature type="domain" description="Histidine kinase" evidence="13">
    <location>
        <begin position="251"/>
        <end position="444"/>
    </location>
</feature>
<protein>
    <recommendedName>
        <fullName evidence="3">histidine kinase</fullName>
        <ecNumber evidence="3">2.7.13.3</ecNumber>
    </recommendedName>
</protein>
<comment type="catalytic activity">
    <reaction evidence="1">
        <text>ATP + protein L-histidine = ADP + protein N-phospho-L-histidine.</text>
        <dbReference type="EC" id="2.7.13.3"/>
    </reaction>
</comment>
<feature type="domain" description="HAMP" evidence="14">
    <location>
        <begin position="192"/>
        <end position="243"/>
    </location>
</feature>
<dbReference type="SUPFAM" id="SSF55874">
    <property type="entry name" value="ATPase domain of HSP90 chaperone/DNA topoisomerase II/histidine kinase"/>
    <property type="match status" value="1"/>
</dbReference>
<evidence type="ECO:0000256" key="1">
    <source>
        <dbReference type="ARBA" id="ARBA00000085"/>
    </source>
</evidence>
<keyword evidence="5" id="KW-0808">Transferase</keyword>
<evidence type="ECO:0000256" key="2">
    <source>
        <dbReference type="ARBA" id="ARBA00004370"/>
    </source>
</evidence>
<keyword evidence="7" id="KW-0418">Kinase</keyword>
<dbReference type="RefSeq" id="WP_008249446.1">
    <property type="nucleotide sequence ID" value="NZ_CP014544.1"/>
</dbReference>
<dbReference type="Pfam" id="PF02518">
    <property type="entry name" value="HATPase_c"/>
    <property type="match status" value="1"/>
</dbReference>
<feature type="transmembrane region" description="Helical" evidence="12">
    <location>
        <begin position="12"/>
        <end position="32"/>
    </location>
</feature>
<evidence type="ECO:0000256" key="11">
    <source>
        <dbReference type="SAM" id="Coils"/>
    </source>
</evidence>
<dbReference type="InterPro" id="IPR050428">
    <property type="entry name" value="TCS_sensor_his_kinase"/>
</dbReference>
<accession>A0A127M6C8</accession>
<dbReference type="PANTHER" id="PTHR45436:SF4">
    <property type="entry name" value="SENSOR PROTEIN PHOQ"/>
    <property type="match status" value="1"/>
</dbReference>
<keyword evidence="4" id="KW-0597">Phosphoprotein</keyword>
<dbReference type="InterPro" id="IPR004358">
    <property type="entry name" value="Sig_transdc_His_kin-like_C"/>
</dbReference>
<dbReference type="PRINTS" id="PR00344">
    <property type="entry name" value="BCTRLSENSOR"/>
</dbReference>
<dbReference type="GO" id="GO:0005886">
    <property type="term" value="C:plasma membrane"/>
    <property type="evidence" value="ECO:0007669"/>
    <property type="project" value="TreeGrafter"/>
</dbReference>
<dbReference type="Proteomes" id="UP000074119">
    <property type="component" value="Chromosome"/>
</dbReference>
<evidence type="ECO:0000256" key="7">
    <source>
        <dbReference type="ARBA" id="ARBA00022777"/>
    </source>
</evidence>
<comment type="subcellular location">
    <subcellularLocation>
        <location evidence="2">Membrane</location>
    </subcellularLocation>
</comment>
<dbReference type="STRING" id="1470434.AZF00_10995"/>
<feature type="transmembrane region" description="Helical" evidence="12">
    <location>
        <begin position="172"/>
        <end position="195"/>
    </location>
</feature>
<keyword evidence="10 12" id="KW-0472">Membrane</keyword>
<dbReference type="PROSITE" id="PS50109">
    <property type="entry name" value="HIS_KIN"/>
    <property type="match status" value="1"/>
</dbReference>
<dbReference type="EC" id="2.7.13.3" evidence="3"/>
<name>A0A127M6C8_9GAMM</name>
<evidence type="ECO:0000256" key="3">
    <source>
        <dbReference type="ARBA" id="ARBA00012438"/>
    </source>
</evidence>
<proteinExistence type="predicted"/>
<evidence type="ECO:0000256" key="10">
    <source>
        <dbReference type="ARBA" id="ARBA00023136"/>
    </source>
</evidence>
<feature type="coiled-coil region" evidence="11">
    <location>
        <begin position="228"/>
        <end position="255"/>
    </location>
</feature>
<keyword evidence="8 12" id="KW-1133">Transmembrane helix</keyword>
<dbReference type="GO" id="GO:0004673">
    <property type="term" value="F:protein histidine kinase activity"/>
    <property type="evidence" value="ECO:0007669"/>
    <property type="project" value="UniProtKB-EC"/>
</dbReference>
<dbReference type="KEGG" id="zal:AZF00_10995"/>
<keyword evidence="9" id="KW-0902">Two-component regulatory system</keyword>
<evidence type="ECO:0000256" key="5">
    <source>
        <dbReference type="ARBA" id="ARBA00022679"/>
    </source>
</evidence>
<dbReference type="InterPro" id="IPR005467">
    <property type="entry name" value="His_kinase_dom"/>
</dbReference>
<dbReference type="EMBL" id="CP014544">
    <property type="protein sequence ID" value="AMO68792.1"/>
    <property type="molecule type" value="Genomic_DNA"/>
</dbReference>
<evidence type="ECO:0000256" key="6">
    <source>
        <dbReference type="ARBA" id="ARBA00022692"/>
    </source>
</evidence>
<organism evidence="15 16">
    <name type="scientific">Zhongshania aliphaticivorans</name>
    <dbReference type="NCBI Taxonomy" id="1470434"/>
    <lineage>
        <taxon>Bacteria</taxon>
        <taxon>Pseudomonadati</taxon>
        <taxon>Pseudomonadota</taxon>
        <taxon>Gammaproteobacteria</taxon>
        <taxon>Cellvibrionales</taxon>
        <taxon>Spongiibacteraceae</taxon>
        <taxon>Zhongshania</taxon>
    </lineage>
</organism>
<evidence type="ECO:0000256" key="4">
    <source>
        <dbReference type="ARBA" id="ARBA00022553"/>
    </source>
</evidence>
<dbReference type="InterPro" id="IPR003660">
    <property type="entry name" value="HAMP_dom"/>
</dbReference>
<evidence type="ECO:0000256" key="8">
    <source>
        <dbReference type="ARBA" id="ARBA00022989"/>
    </source>
</evidence>
<evidence type="ECO:0000313" key="16">
    <source>
        <dbReference type="Proteomes" id="UP000074119"/>
    </source>
</evidence>
<evidence type="ECO:0000256" key="9">
    <source>
        <dbReference type="ARBA" id="ARBA00023012"/>
    </source>
</evidence>
<keyword evidence="11" id="KW-0175">Coiled coil</keyword>
<dbReference type="AlphaFoldDB" id="A0A127M6C8"/>
<dbReference type="PROSITE" id="PS50885">
    <property type="entry name" value="HAMP"/>
    <property type="match status" value="1"/>
</dbReference>
<reference evidence="15 16" key="1">
    <citation type="submission" date="2015-12" db="EMBL/GenBank/DDBJ databases">
        <authorList>
            <person name="Shamseldin A."/>
            <person name="Moawad H."/>
            <person name="Abd El-Rahim W.M."/>
            <person name="Sadowsky M.J."/>
        </authorList>
    </citation>
    <scope>NUCLEOTIDE SEQUENCE [LARGE SCALE GENOMIC DNA]</scope>
    <source>
        <strain evidence="15 16">SM2</strain>
    </source>
</reference>
<dbReference type="Gene3D" id="3.30.565.10">
    <property type="entry name" value="Histidine kinase-like ATPase, C-terminal domain"/>
    <property type="match status" value="1"/>
</dbReference>
<evidence type="ECO:0000256" key="12">
    <source>
        <dbReference type="SAM" id="Phobius"/>
    </source>
</evidence>
<keyword evidence="6 12" id="KW-0812">Transmembrane</keyword>
<evidence type="ECO:0000259" key="14">
    <source>
        <dbReference type="PROSITE" id="PS50885"/>
    </source>
</evidence>
<gene>
    <name evidence="15" type="ORF">AZF00_10995</name>
</gene>
<dbReference type="PANTHER" id="PTHR45436">
    <property type="entry name" value="SENSOR HISTIDINE KINASE YKOH"/>
    <property type="match status" value="1"/>
</dbReference>
<evidence type="ECO:0000259" key="13">
    <source>
        <dbReference type="PROSITE" id="PS50109"/>
    </source>
</evidence>
<dbReference type="SMART" id="SM00387">
    <property type="entry name" value="HATPase_c"/>
    <property type="match status" value="1"/>
</dbReference>
<sequence>MPRTRPSSITRRLIIASLTLMPILLGVTGIAIDRAHTNSLMSAEQEQLRLQFFGLLGALEWQDGEFEMGDRLKEPRFWQFRSGLYAEIRRRDNSIVWRSVSSDTLNLPAPQNMPRSGQEFFGEAKINQESYFTFHYHAIWETDNENEVPLLFSLYSQQSTLLNELNNFRRQISLWLGLVLIISSVVSAVILYWGLRPLRRLAKDLLRLEQGDTVQLSDNYPRELQGITHNLNQLLNKEKKQRERYRNTLADLAHSLKTPLAVLKSGSSDSNAVNEQITRMDNIINYQLKRAVSSGKQKLSSKTRVQSLVNRLNQSLEKVYRDKSIQFQNLLKLDLTLAIDEQDAMELFGNLLDNACKACQHKIVISAAETPLLCHIYIDDDGLGMSELQRETLIQRGLRGDQYGQGHGLGLAIVRDIIDSYEGELSFEQSTLGGLQTKITLAKS</sequence>
<dbReference type="GO" id="GO:0000160">
    <property type="term" value="P:phosphorelay signal transduction system"/>
    <property type="evidence" value="ECO:0007669"/>
    <property type="project" value="UniProtKB-KW"/>
</dbReference>
<dbReference type="InterPro" id="IPR036890">
    <property type="entry name" value="HATPase_C_sf"/>
</dbReference>
<dbReference type="InterPro" id="IPR003594">
    <property type="entry name" value="HATPase_dom"/>
</dbReference>
<evidence type="ECO:0000313" key="15">
    <source>
        <dbReference type="EMBL" id="AMO68792.1"/>
    </source>
</evidence>
<dbReference type="GO" id="GO:0005524">
    <property type="term" value="F:ATP binding"/>
    <property type="evidence" value="ECO:0007669"/>
    <property type="project" value="UniProtKB-KW"/>
</dbReference>